<dbReference type="AlphaFoldDB" id="A0A7S3BTQ3"/>
<dbReference type="Pfam" id="PF19078">
    <property type="entry name" value="Big_12"/>
    <property type="match status" value="2"/>
</dbReference>
<protein>
    <recommendedName>
        <fullName evidence="1">Bacterial Ig-like domain-containing protein</fullName>
    </recommendedName>
</protein>
<dbReference type="InterPro" id="IPR044048">
    <property type="entry name" value="Big_12"/>
</dbReference>
<feature type="domain" description="Bacterial Ig-like" evidence="1">
    <location>
        <begin position="180"/>
        <end position="249"/>
    </location>
</feature>
<dbReference type="EMBL" id="HBHY01015565">
    <property type="protein sequence ID" value="CAE0144819.1"/>
    <property type="molecule type" value="Transcribed_RNA"/>
</dbReference>
<accession>A0A7S3BTQ3</accession>
<evidence type="ECO:0000313" key="2">
    <source>
        <dbReference type="EMBL" id="CAE0144819.1"/>
    </source>
</evidence>
<evidence type="ECO:0000259" key="1">
    <source>
        <dbReference type="Pfam" id="PF19078"/>
    </source>
</evidence>
<reference evidence="2" key="1">
    <citation type="submission" date="2021-01" db="EMBL/GenBank/DDBJ databases">
        <authorList>
            <person name="Corre E."/>
            <person name="Pelletier E."/>
            <person name="Niang G."/>
            <person name="Scheremetjew M."/>
            <person name="Finn R."/>
            <person name="Kale V."/>
            <person name="Holt S."/>
            <person name="Cochrane G."/>
            <person name="Meng A."/>
            <person name="Brown T."/>
            <person name="Cohen L."/>
        </authorList>
    </citation>
    <scope>NUCLEOTIDE SEQUENCE</scope>
    <source>
        <strain evidence="2">RCC927</strain>
    </source>
</reference>
<gene>
    <name evidence="2" type="ORF">PSIN1315_LOCUS10054</name>
</gene>
<sequence length="953" mass="102154">MYVSLAADVIVDLAGNGNELSNTLAFVYDTTHPTARLSTEPSTLSDLDGVMRTRDEPIELSVSWSHEVGDFVPSDITVVGGSVSNFTFVQDNSSYAIEVAPDAEDSVVVYIAPDVVFDFASNGNLASNTLAFVFDSTPPTTALSTEDDGDDACCGLRLERRVGENADVRTDLRVVRTGAIPVQVAFSEMVFLLGVDGISASNGTLVDFSGGNETDYNVTLVPSGTHEIMEVVVEAGVTTDEATNDNLRSNALYFLYDPDRPTLTLSSPNSDPTRVSPIRVVVDFSEGVYGVGLSDFDISGGQAVGGSLQGSDGDAEYVFDVYPAGDGVVSVSMPDGACEDIAGNLNEASSTLTREYDQSSPSAALSTTATDPWRFTPVPLLVHFSEPVDIGADNVTVTNGEVSRFEAVNASYECKGSQSQTCAHTDYEIDVSPFEDGDVSVSILAEAAQDMAGNPSTAAPSEVRLEYDSTRPLINVTFDDILSPLSCDGVPDGTICTTSKPVAVALSTSEVTDDLVAADIVYEGGGTASFAAADASGTRYALQVAPDVVNGLVTVTVPADSFHDAAGNGNVAGSMTIFYDALPTAILLSGPDAFTADSTARFEFTVSENYSYSFRVDSHYHDYHEGSGYIHGRDTLAAGPDTEALTQLPEGNHTFEVRAEDSTGNIASTVFAWRTDYTPPDTEIESYTVDRTHAESADFTLISDEAALRFEYSLDGEPAEWLEDEDALSFMDLVPGEHNLTVAAVDLANNTDPTPAFFQWHVLEGSAVTCCRYKKQCMRASYSCRMSVIHQCERRRAKNPNATMSAECTACLRCKDFGTDLVGGQLSVRSSNLRTSMERCIPAVNLTMAFADGGDIDLAHFTPNTNIFHVCSELQFTCLAYRDYLGRCPQATTHDSSQAFESKYYAAKENISDFPDTPRDAQVGRRLLGWAAEPGDAFVVEADREERAGWGFF</sequence>
<name>A0A7S3BTQ3_9VIRI</name>
<proteinExistence type="predicted"/>
<organism evidence="2">
    <name type="scientific">Prasinoderma singulare</name>
    <dbReference type="NCBI Taxonomy" id="676789"/>
    <lineage>
        <taxon>Eukaryota</taxon>
        <taxon>Viridiplantae</taxon>
        <taxon>Prasinodermophyta</taxon>
        <taxon>Prasinodermophyceae</taxon>
        <taxon>Prasinodermales</taxon>
        <taxon>Prasinodermaceae</taxon>
        <taxon>Prasinoderma</taxon>
    </lineage>
</organism>
<dbReference type="PANTHER" id="PTHR34677">
    <property type="match status" value="1"/>
</dbReference>
<dbReference type="PANTHER" id="PTHR34677:SF3">
    <property type="entry name" value="BACTERIAL IG-LIKE DOMAIN-CONTAINING PROTEIN"/>
    <property type="match status" value="1"/>
</dbReference>
<feature type="domain" description="Bacterial Ig-like" evidence="1">
    <location>
        <begin position="53"/>
        <end position="131"/>
    </location>
</feature>